<gene>
    <name evidence="2" type="ORF">EZJ43_08650</name>
</gene>
<comment type="caution">
    <text evidence="2">The sequence shown here is derived from an EMBL/GenBank/DDBJ whole genome shotgun (WGS) entry which is preliminary data.</text>
</comment>
<proteinExistence type="predicted"/>
<keyword evidence="1" id="KW-1133">Transmembrane helix</keyword>
<evidence type="ECO:0000256" key="1">
    <source>
        <dbReference type="SAM" id="Phobius"/>
    </source>
</evidence>
<protein>
    <submittedName>
        <fullName evidence="2">Uncharacterized protein</fullName>
    </submittedName>
</protein>
<dbReference type="AlphaFoldDB" id="A0A4V3A078"/>
<name>A0A4V3A078_9SPHI</name>
<evidence type="ECO:0000313" key="2">
    <source>
        <dbReference type="EMBL" id="TDG36573.1"/>
    </source>
</evidence>
<reference evidence="2 3" key="1">
    <citation type="submission" date="2019-02" db="EMBL/GenBank/DDBJ databases">
        <title>Pedobacter sp. nov., a novel speices isolated from soil of pinguins habitat in Antarcitica.</title>
        <authorList>
            <person name="He R.-H."/>
        </authorList>
    </citation>
    <scope>NUCLEOTIDE SEQUENCE [LARGE SCALE GENOMIC DNA]</scope>
    <source>
        <strain evidence="2 3">E01020</strain>
    </source>
</reference>
<dbReference type="RefSeq" id="WP_133262302.1">
    <property type="nucleotide sequence ID" value="NZ_SJCY01000004.1"/>
</dbReference>
<dbReference type="Proteomes" id="UP000295668">
    <property type="component" value="Unassembled WGS sequence"/>
</dbReference>
<keyword evidence="1" id="KW-0472">Membrane</keyword>
<dbReference type="EMBL" id="SJCY01000004">
    <property type="protein sequence ID" value="TDG36573.1"/>
    <property type="molecule type" value="Genomic_DNA"/>
</dbReference>
<keyword evidence="1" id="KW-0812">Transmembrane</keyword>
<sequence length="101" mass="11364">MKKPEESKIIQISKKVAVCSTGIGTLILLAFLITKADLLMPFGLCYILIAIVINGVFALLLVIECLSNLIHWRKYIATIIFMLVNIPLSIFYCYIALNLKF</sequence>
<feature type="transmembrane region" description="Helical" evidence="1">
    <location>
        <begin position="12"/>
        <end position="33"/>
    </location>
</feature>
<organism evidence="2 3">
    <name type="scientific">Pedobacter changchengzhani</name>
    <dbReference type="NCBI Taxonomy" id="2529274"/>
    <lineage>
        <taxon>Bacteria</taxon>
        <taxon>Pseudomonadati</taxon>
        <taxon>Bacteroidota</taxon>
        <taxon>Sphingobacteriia</taxon>
        <taxon>Sphingobacteriales</taxon>
        <taxon>Sphingobacteriaceae</taxon>
        <taxon>Pedobacter</taxon>
    </lineage>
</organism>
<accession>A0A4V3A078</accession>
<evidence type="ECO:0000313" key="3">
    <source>
        <dbReference type="Proteomes" id="UP000295668"/>
    </source>
</evidence>
<dbReference type="OrthoDB" id="768348at2"/>
<keyword evidence="3" id="KW-1185">Reference proteome</keyword>
<feature type="transmembrane region" description="Helical" evidence="1">
    <location>
        <begin position="75"/>
        <end position="97"/>
    </location>
</feature>
<feature type="transmembrane region" description="Helical" evidence="1">
    <location>
        <begin position="39"/>
        <end position="63"/>
    </location>
</feature>